<dbReference type="HAMAP" id="MF_00636">
    <property type="entry name" value="RapZ_like"/>
    <property type="match status" value="1"/>
</dbReference>
<evidence type="ECO:0000256" key="1">
    <source>
        <dbReference type="ARBA" id="ARBA00022741"/>
    </source>
</evidence>
<dbReference type="AlphaFoldDB" id="A0A369WER0"/>
<keyword evidence="2 4" id="KW-0067">ATP-binding</keyword>
<dbReference type="InterPro" id="IPR053930">
    <property type="entry name" value="RapZ-like_N"/>
</dbReference>
<dbReference type="NCBIfam" id="NF003828">
    <property type="entry name" value="PRK05416.1"/>
    <property type="match status" value="1"/>
</dbReference>
<organism evidence="7 8">
    <name type="scientific">Motiliproteus coralliicola</name>
    <dbReference type="NCBI Taxonomy" id="2283196"/>
    <lineage>
        <taxon>Bacteria</taxon>
        <taxon>Pseudomonadati</taxon>
        <taxon>Pseudomonadota</taxon>
        <taxon>Gammaproteobacteria</taxon>
        <taxon>Oceanospirillales</taxon>
        <taxon>Oceanospirillaceae</taxon>
        <taxon>Motiliproteus</taxon>
    </lineage>
</organism>
<accession>A0A369WER0</accession>
<feature type="domain" description="RapZ-like N-terminal" evidence="5">
    <location>
        <begin position="1"/>
        <end position="159"/>
    </location>
</feature>
<dbReference type="GO" id="GO:0005524">
    <property type="term" value="F:ATP binding"/>
    <property type="evidence" value="ECO:0007669"/>
    <property type="project" value="UniProtKB-UniRule"/>
</dbReference>
<feature type="domain" description="RapZ C-terminal" evidence="6">
    <location>
        <begin position="166"/>
        <end position="284"/>
    </location>
</feature>
<comment type="caution">
    <text evidence="7">The sequence shown here is derived from an EMBL/GenBank/DDBJ whole genome shotgun (WGS) entry which is preliminary data.</text>
</comment>
<sequence>MRLVILSGRSGSGKSTALQALEDLGFYCIDNLPVGLLPSLTEQLQQQPIEDKSGVAISIDARNTIRGLEQFPSMYQQQIKDRIDCDILYLDATPTTLLKRFSSTRRRHPLSDGEKGLKQAIELEKQLLEPIADLADLTIDTTRLSLYELRDQIKIRVVGRASQELSLLFQSFGFKHGVPMDADLVFDARCLPNPYWDPQLRQYTGRDQAVCDYLDNQPMVAEMQADIARFIERWLPEFQHNNRSYLTVCIGCTGGQHRSVFLAERLAGHFQRTMHNVLVQHRELPTTG</sequence>
<evidence type="ECO:0000259" key="5">
    <source>
        <dbReference type="Pfam" id="PF03668"/>
    </source>
</evidence>
<feature type="binding site" evidence="4">
    <location>
        <begin position="60"/>
        <end position="63"/>
    </location>
    <ligand>
        <name>GTP</name>
        <dbReference type="ChEBI" id="CHEBI:37565"/>
    </ligand>
</feature>
<dbReference type="PANTHER" id="PTHR30448">
    <property type="entry name" value="RNASE ADAPTER PROTEIN RAPZ"/>
    <property type="match status" value="1"/>
</dbReference>
<protein>
    <submittedName>
        <fullName evidence="7">RNase adapter RapZ</fullName>
    </submittedName>
</protein>
<reference evidence="7 8" key="1">
    <citation type="submission" date="2018-07" db="EMBL/GenBank/DDBJ databases">
        <title>Motiliproteus coralliicola sp. nov., a bacterium isolated from Coral.</title>
        <authorList>
            <person name="Wang G."/>
        </authorList>
    </citation>
    <scope>NUCLEOTIDE SEQUENCE [LARGE SCALE GENOMIC DNA]</scope>
    <source>
        <strain evidence="7 8">C34</strain>
    </source>
</reference>
<gene>
    <name evidence="7" type="ORF">DV711_12985</name>
</gene>
<dbReference type="OrthoDB" id="9784461at2"/>
<evidence type="ECO:0000313" key="7">
    <source>
        <dbReference type="EMBL" id="RDE19783.1"/>
    </source>
</evidence>
<evidence type="ECO:0000256" key="2">
    <source>
        <dbReference type="ARBA" id="ARBA00022840"/>
    </source>
</evidence>
<dbReference type="Pfam" id="PF03668">
    <property type="entry name" value="RapZ-like_N"/>
    <property type="match status" value="1"/>
</dbReference>
<keyword evidence="3 4" id="KW-0342">GTP-binding</keyword>
<dbReference type="InterPro" id="IPR053931">
    <property type="entry name" value="RapZ_C"/>
</dbReference>
<dbReference type="SUPFAM" id="SSF52540">
    <property type="entry name" value="P-loop containing nucleoside triphosphate hydrolases"/>
    <property type="match status" value="1"/>
</dbReference>
<name>A0A369WER0_9GAMM</name>
<dbReference type="PANTHER" id="PTHR30448:SF0">
    <property type="entry name" value="RNASE ADAPTER PROTEIN RAPZ"/>
    <property type="match status" value="1"/>
</dbReference>
<proteinExistence type="inferred from homology"/>
<evidence type="ECO:0000256" key="4">
    <source>
        <dbReference type="HAMAP-Rule" id="MF_00636"/>
    </source>
</evidence>
<dbReference type="Gene3D" id="3.40.50.300">
    <property type="entry name" value="P-loop containing nucleotide triphosphate hydrolases"/>
    <property type="match status" value="1"/>
</dbReference>
<dbReference type="InterPro" id="IPR005337">
    <property type="entry name" value="RapZ-like"/>
</dbReference>
<keyword evidence="8" id="KW-1185">Reference proteome</keyword>
<dbReference type="Proteomes" id="UP000253769">
    <property type="component" value="Unassembled WGS sequence"/>
</dbReference>
<keyword evidence="1 4" id="KW-0547">Nucleotide-binding</keyword>
<dbReference type="EMBL" id="QQOH01000003">
    <property type="protein sequence ID" value="RDE19783.1"/>
    <property type="molecule type" value="Genomic_DNA"/>
</dbReference>
<feature type="binding site" evidence="4">
    <location>
        <begin position="8"/>
        <end position="15"/>
    </location>
    <ligand>
        <name>ATP</name>
        <dbReference type="ChEBI" id="CHEBI:30616"/>
    </ligand>
</feature>
<dbReference type="GO" id="GO:0005525">
    <property type="term" value="F:GTP binding"/>
    <property type="evidence" value="ECO:0007669"/>
    <property type="project" value="UniProtKB-UniRule"/>
</dbReference>
<evidence type="ECO:0000256" key="3">
    <source>
        <dbReference type="ARBA" id="ARBA00023134"/>
    </source>
</evidence>
<dbReference type="InterPro" id="IPR027417">
    <property type="entry name" value="P-loop_NTPase"/>
</dbReference>
<dbReference type="RefSeq" id="WP_114696128.1">
    <property type="nucleotide sequence ID" value="NZ_QQOH01000003.1"/>
</dbReference>
<dbReference type="Pfam" id="PF22740">
    <property type="entry name" value="PapZ_C"/>
    <property type="match status" value="1"/>
</dbReference>
<evidence type="ECO:0000313" key="8">
    <source>
        <dbReference type="Proteomes" id="UP000253769"/>
    </source>
</evidence>
<evidence type="ECO:0000259" key="6">
    <source>
        <dbReference type="Pfam" id="PF22740"/>
    </source>
</evidence>
<dbReference type="PIRSF" id="PIRSF005052">
    <property type="entry name" value="P-loopkin"/>
    <property type="match status" value="1"/>
</dbReference>